<name>A0A3M7KXS2_AUXPR</name>
<comment type="caution">
    <text evidence="1">The sequence shown here is derived from an EMBL/GenBank/DDBJ whole genome shotgun (WGS) entry which is preliminary data.</text>
</comment>
<gene>
    <name evidence="1" type="ORF">APUTEX25_003057</name>
</gene>
<dbReference type="Proteomes" id="UP000279271">
    <property type="component" value="Unassembled WGS sequence"/>
</dbReference>
<protein>
    <submittedName>
        <fullName evidence="1">Uncharacterized protein</fullName>
    </submittedName>
</protein>
<proteinExistence type="predicted"/>
<organism evidence="1 2">
    <name type="scientific">Auxenochlorella protothecoides</name>
    <name type="common">Green microalga</name>
    <name type="synonym">Chlorella protothecoides</name>
    <dbReference type="NCBI Taxonomy" id="3075"/>
    <lineage>
        <taxon>Eukaryota</taxon>
        <taxon>Viridiplantae</taxon>
        <taxon>Chlorophyta</taxon>
        <taxon>core chlorophytes</taxon>
        <taxon>Trebouxiophyceae</taxon>
        <taxon>Chlorellales</taxon>
        <taxon>Chlorellaceae</taxon>
        <taxon>Auxenochlorella</taxon>
    </lineage>
</organism>
<evidence type="ECO:0000313" key="2">
    <source>
        <dbReference type="Proteomes" id="UP000279271"/>
    </source>
</evidence>
<dbReference type="EMBL" id="QOKY01000173">
    <property type="protein sequence ID" value="RMZ54679.1"/>
    <property type="molecule type" value="Genomic_DNA"/>
</dbReference>
<accession>A0A3M7KXS2</accession>
<reference evidence="2" key="1">
    <citation type="journal article" date="2018" name="Algal Res.">
        <title>Characterization of plant carbon substrate utilization by Auxenochlorella protothecoides.</title>
        <authorList>
            <person name="Vogler B.W."/>
            <person name="Starkenburg S.R."/>
            <person name="Sudasinghe N."/>
            <person name="Schambach J.Y."/>
            <person name="Rollin J.A."/>
            <person name="Pattathil S."/>
            <person name="Barry A.N."/>
        </authorList>
    </citation>
    <scope>NUCLEOTIDE SEQUENCE [LARGE SCALE GENOMIC DNA]</scope>
    <source>
        <strain evidence="2">UTEX 25</strain>
    </source>
</reference>
<sequence>MGLSMSAVRVSTLQILRPRSTKIIVAVECLKAGQKACSADKDGSVGYHNKGRNNFGTMNDGDDNIGNSDVGHANWGNNNIGVGNRCFNKTGNRKVISECSLLEFRKHEGFSKAGSTRTSTLHIVGLSMAAIRVSNLEILSARTTEVLTAVECLKPGQKACTADSDGNIGAGNKGKNNFGTKNVGNDNIGNANVGNANWGNNNKGTGNRCFNKTGDRKIVNDCSLLEIRKYARAAMLSLVSYAQVVALNSTGASTNVLTLNC</sequence>
<dbReference type="AlphaFoldDB" id="A0A3M7KXS2"/>
<evidence type="ECO:0000313" key="1">
    <source>
        <dbReference type="EMBL" id="RMZ54679.1"/>
    </source>
</evidence>